<feature type="region of interest" description="Disordered" evidence="1">
    <location>
        <begin position="146"/>
        <end position="182"/>
    </location>
</feature>
<organism evidence="2 3">
    <name type="scientific">Coccomyxa subellipsoidea</name>
    <dbReference type="NCBI Taxonomy" id="248742"/>
    <lineage>
        <taxon>Eukaryota</taxon>
        <taxon>Viridiplantae</taxon>
        <taxon>Chlorophyta</taxon>
        <taxon>core chlorophytes</taxon>
        <taxon>Trebouxiophyceae</taxon>
        <taxon>Trebouxiophyceae incertae sedis</taxon>
        <taxon>Coccomyxaceae</taxon>
        <taxon>Coccomyxa</taxon>
    </lineage>
</organism>
<dbReference type="EMBL" id="JALJOT010000019">
    <property type="protein sequence ID" value="KAK9901104.1"/>
    <property type="molecule type" value="Genomic_DNA"/>
</dbReference>
<reference evidence="2 3" key="1">
    <citation type="journal article" date="2024" name="Nat. Commun.">
        <title>Phylogenomics reveals the evolutionary origins of lichenization in chlorophyte algae.</title>
        <authorList>
            <person name="Puginier C."/>
            <person name="Libourel C."/>
            <person name="Otte J."/>
            <person name="Skaloud P."/>
            <person name="Haon M."/>
            <person name="Grisel S."/>
            <person name="Petersen M."/>
            <person name="Berrin J.G."/>
            <person name="Delaux P.M."/>
            <person name="Dal Grande F."/>
            <person name="Keller J."/>
        </authorList>
    </citation>
    <scope>NUCLEOTIDE SEQUENCE [LARGE SCALE GENOMIC DNA]</scope>
    <source>
        <strain evidence="2 3">SAG 216-7</strain>
    </source>
</reference>
<dbReference type="Proteomes" id="UP001491310">
    <property type="component" value="Unassembled WGS sequence"/>
</dbReference>
<protein>
    <submittedName>
        <fullName evidence="2">Uncharacterized protein</fullName>
    </submittedName>
</protein>
<keyword evidence="3" id="KW-1185">Reference proteome</keyword>
<name>A0ABR2YAM6_9CHLO</name>
<gene>
    <name evidence="2" type="ORF">WJX75_005340</name>
</gene>
<sequence length="182" mass="20118">MTKTSRHSRETTLVLPATWSTSGLPPIACSSRCRTRAELKILSICIGFKNFRRSLAKACALRANDANQKAIDSLSETLKSSARVAGPKVVRGESKAAQKPPSGPAFTFTRSGFIRAMSDAGLKPTVVHHNLTHAELYEQALQYEGRHSHCGQRRPGNPVRRKDRAEPPTALPTMRWTRRRSS</sequence>
<evidence type="ECO:0000313" key="2">
    <source>
        <dbReference type="EMBL" id="KAK9901104.1"/>
    </source>
</evidence>
<evidence type="ECO:0000313" key="3">
    <source>
        <dbReference type="Proteomes" id="UP001491310"/>
    </source>
</evidence>
<proteinExistence type="predicted"/>
<comment type="caution">
    <text evidence="2">The sequence shown here is derived from an EMBL/GenBank/DDBJ whole genome shotgun (WGS) entry which is preliminary data.</text>
</comment>
<evidence type="ECO:0000256" key="1">
    <source>
        <dbReference type="SAM" id="MobiDB-lite"/>
    </source>
</evidence>
<accession>A0ABR2YAM6</accession>